<protein>
    <submittedName>
        <fullName evidence="7">Uncharacterized protein</fullName>
    </submittedName>
</protein>
<dbReference type="EMBL" id="JACVVK020000701">
    <property type="protein sequence ID" value="KAK7454685.1"/>
    <property type="molecule type" value="Genomic_DNA"/>
</dbReference>
<evidence type="ECO:0000256" key="5">
    <source>
        <dbReference type="ARBA" id="ARBA00023157"/>
    </source>
</evidence>
<dbReference type="InterPro" id="IPR013783">
    <property type="entry name" value="Ig-like_fold"/>
</dbReference>
<dbReference type="InterPro" id="IPR052065">
    <property type="entry name" value="Compl_asym_regulator"/>
</dbReference>
<dbReference type="Proteomes" id="UP001519460">
    <property type="component" value="Unassembled WGS sequence"/>
</dbReference>
<organism evidence="7 8">
    <name type="scientific">Batillaria attramentaria</name>
    <dbReference type="NCBI Taxonomy" id="370345"/>
    <lineage>
        <taxon>Eukaryota</taxon>
        <taxon>Metazoa</taxon>
        <taxon>Spiralia</taxon>
        <taxon>Lophotrochozoa</taxon>
        <taxon>Mollusca</taxon>
        <taxon>Gastropoda</taxon>
        <taxon>Caenogastropoda</taxon>
        <taxon>Sorbeoconcha</taxon>
        <taxon>Cerithioidea</taxon>
        <taxon>Batillariidae</taxon>
        <taxon>Batillaria</taxon>
    </lineage>
</organism>
<evidence type="ECO:0000313" key="7">
    <source>
        <dbReference type="EMBL" id="KAK7454685.1"/>
    </source>
</evidence>
<feature type="non-terminal residue" evidence="7">
    <location>
        <position position="442"/>
    </location>
</feature>
<evidence type="ECO:0000256" key="6">
    <source>
        <dbReference type="SAM" id="SignalP"/>
    </source>
</evidence>
<name>A0ABD0J2F6_9CAEN</name>
<feature type="signal peptide" evidence="6">
    <location>
        <begin position="1"/>
        <end position="21"/>
    </location>
</feature>
<accession>A0ABD0J2F6</accession>
<dbReference type="FunFam" id="2.20.100.10:FF:000001">
    <property type="entry name" value="semaphorin-5A isoform X1"/>
    <property type="match status" value="1"/>
</dbReference>
<dbReference type="PANTHER" id="PTHR22906">
    <property type="entry name" value="PROPERDIN"/>
    <property type="match status" value="1"/>
</dbReference>
<dbReference type="PANTHER" id="PTHR22906:SF43">
    <property type="entry name" value="PROPERDIN"/>
    <property type="match status" value="1"/>
</dbReference>
<dbReference type="InterPro" id="IPR000884">
    <property type="entry name" value="TSP1_rpt"/>
</dbReference>
<dbReference type="SUPFAM" id="SSF82895">
    <property type="entry name" value="TSP-1 type 1 repeat"/>
    <property type="match status" value="1"/>
</dbReference>
<dbReference type="Pfam" id="PF00090">
    <property type="entry name" value="TSP_1"/>
    <property type="match status" value="1"/>
</dbReference>
<dbReference type="InterPro" id="IPR036383">
    <property type="entry name" value="TSP1_rpt_sf"/>
</dbReference>
<dbReference type="Gene3D" id="2.20.100.10">
    <property type="entry name" value="Thrombospondin type-1 (TSP1) repeat"/>
    <property type="match status" value="1"/>
</dbReference>
<keyword evidence="5" id="KW-1015">Disulfide bond</keyword>
<evidence type="ECO:0000313" key="8">
    <source>
        <dbReference type="Proteomes" id="UP001519460"/>
    </source>
</evidence>
<dbReference type="Gene3D" id="2.60.40.10">
    <property type="entry name" value="Immunoglobulins"/>
    <property type="match status" value="1"/>
</dbReference>
<sequence>MSPNFCFVLVLAVLSASNVKGKSTSDERLIRLVRKLVNRADSIPKWLENIASDVHRLVDAAKTAGANQCPVDGGWSCWTDWGPCSVTCGKGTRTRTRTCDNPPPSSGGADCVDLCIDLTSGNVNGTVSSANGFAWHSALTSSSSPCTRQGVLKLTFNNSTRKRAEIFMRFSNSTDWSFNDSDAEVHSRSRTILFYGKGIPGSWYGHLYSEHDFIDDAVTLNVADELAVANNGNDLLYFNTYKTFALNGQADSEGPVNYDVYLGMNRVIASSSRSASLAFEWTASSPDDGEAITACIGDKVTFPWQYTVGEDELVVNTEWHQITDEEPVLAAHTSGYFLKSPHLKMNVQFLPNAGIQISNYTWADFATYRVTVKYTQNNVLKTASRSVVLALPDAPVVAGDRLVAHLQPEPVIDKDTGNRHVQLTCGQFMSIRNLRPESVAWR</sequence>
<proteinExistence type="predicted"/>
<evidence type="ECO:0000256" key="4">
    <source>
        <dbReference type="ARBA" id="ARBA00022737"/>
    </source>
</evidence>
<dbReference type="SMART" id="SM00209">
    <property type="entry name" value="TSP1"/>
    <property type="match status" value="1"/>
</dbReference>
<evidence type="ECO:0000256" key="2">
    <source>
        <dbReference type="ARBA" id="ARBA00022525"/>
    </source>
</evidence>
<keyword evidence="2" id="KW-0964">Secreted</keyword>
<keyword evidence="8" id="KW-1185">Reference proteome</keyword>
<evidence type="ECO:0000256" key="1">
    <source>
        <dbReference type="ARBA" id="ARBA00004613"/>
    </source>
</evidence>
<reference evidence="7 8" key="1">
    <citation type="journal article" date="2023" name="Sci. Data">
        <title>Genome assembly of the Korean intertidal mud-creeper Batillaria attramentaria.</title>
        <authorList>
            <person name="Patra A.K."/>
            <person name="Ho P.T."/>
            <person name="Jun S."/>
            <person name="Lee S.J."/>
            <person name="Kim Y."/>
            <person name="Won Y.J."/>
        </authorList>
    </citation>
    <scope>NUCLEOTIDE SEQUENCE [LARGE SCALE GENOMIC DNA]</scope>
    <source>
        <strain evidence="7">Wonlab-2016</strain>
    </source>
</reference>
<comment type="subcellular location">
    <subcellularLocation>
        <location evidence="1">Secreted</location>
    </subcellularLocation>
</comment>
<keyword evidence="4" id="KW-0677">Repeat</keyword>
<evidence type="ECO:0000256" key="3">
    <source>
        <dbReference type="ARBA" id="ARBA00022729"/>
    </source>
</evidence>
<dbReference type="PROSITE" id="PS50092">
    <property type="entry name" value="TSP1"/>
    <property type="match status" value="1"/>
</dbReference>
<gene>
    <name evidence="7" type="ORF">BaRGS_00039568</name>
</gene>
<comment type="caution">
    <text evidence="7">The sequence shown here is derived from an EMBL/GenBank/DDBJ whole genome shotgun (WGS) entry which is preliminary data.</text>
</comment>
<dbReference type="AlphaFoldDB" id="A0ABD0J2F6"/>
<keyword evidence="3 6" id="KW-0732">Signal</keyword>
<feature type="chain" id="PRO_5044875926" evidence="6">
    <location>
        <begin position="22"/>
        <end position="442"/>
    </location>
</feature>